<name>A0AB38T343_9HYPH</name>
<organism evidence="2 3">
    <name type="scientific">Mesorhizobium ciceri</name>
    <dbReference type="NCBI Taxonomy" id="39645"/>
    <lineage>
        <taxon>Bacteria</taxon>
        <taxon>Pseudomonadati</taxon>
        <taxon>Pseudomonadota</taxon>
        <taxon>Alphaproteobacteria</taxon>
        <taxon>Hyphomicrobiales</taxon>
        <taxon>Phyllobacteriaceae</taxon>
        <taxon>Mesorhizobium</taxon>
    </lineage>
</organism>
<evidence type="ECO:0000256" key="1">
    <source>
        <dbReference type="SAM" id="MobiDB-lite"/>
    </source>
</evidence>
<sequence length="33" mass="3725">MAMKKTYEKPRLEKRERLSGVTAGNVVSSTWGN</sequence>
<dbReference type="EMBL" id="CP088147">
    <property type="protein sequence ID" value="UTU48998.1"/>
    <property type="molecule type" value="Genomic_DNA"/>
</dbReference>
<feature type="compositionally biased region" description="Basic and acidic residues" evidence="1">
    <location>
        <begin position="1"/>
        <end position="18"/>
    </location>
</feature>
<evidence type="ECO:0000313" key="2">
    <source>
        <dbReference type="EMBL" id="UTU48998.1"/>
    </source>
</evidence>
<accession>A0AB38T343</accession>
<feature type="region of interest" description="Disordered" evidence="1">
    <location>
        <begin position="1"/>
        <end position="33"/>
    </location>
</feature>
<gene>
    <name evidence="2" type="ORF">LRP29_15865</name>
</gene>
<protein>
    <submittedName>
        <fullName evidence="2">RiPP</fullName>
    </submittedName>
</protein>
<dbReference type="Proteomes" id="UP001060070">
    <property type="component" value="Chromosome"/>
</dbReference>
<dbReference type="GeneID" id="91564881"/>
<keyword evidence="3" id="KW-1185">Reference proteome</keyword>
<evidence type="ECO:0000313" key="3">
    <source>
        <dbReference type="Proteomes" id="UP001060070"/>
    </source>
</evidence>
<dbReference type="RefSeq" id="WP_013530742.1">
    <property type="nucleotide sequence ID" value="NZ_CP015062.1"/>
</dbReference>
<reference evidence="2 3" key="1">
    <citation type="journal article" date="2022" name="Microbiol. Resour. Announc.">
        <title>Complete Genome Sequence of Mesorhizobium ciceri Strain R30, a Rhizobium Used as a Commercial Inoculant for Chickpea in Argentina.</title>
        <authorList>
            <person name="Foresto E."/>
            <person name="Revale S."/>
            <person name="Primo E."/>
            <person name="Nievas F."/>
            <person name="Carezzano E."/>
            <person name="Puente M."/>
            <person name="Alzari P."/>
            <person name="Mart M."/>
            <person name="Ben-Assaya M."/>
            <person name="Mornico D."/>
            <person name="Santoro M."/>
            <person name="Mart F."/>
            <person name="Giordano W."/>
            <person name="Bogino P."/>
        </authorList>
    </citation>
    <scope>NUCLEOTIDE SEQUENCE [LARGE SCALE GENOMIC DNA]</scope>
    <source>
        <strain evidence="2 3">R30</strain>
    </source>
</reference>
<dbReference type="AlphaFoldDB" id="A0AB38T343"/>
<proteinExistence type="predicted"/>